<evidence type="ECO:0000313" key="2">
    <source>
        <dbReference type="Proteomes" id="UP001215598"/>
    </source>
</evidence>
<name>A0AAD7JGA6_9AGAR</name>
<keyword evidence="2" id="KW-1185">Reference proteome</keyword>
<comment type="caution">
    <text evidence="1">The sequence shown here is derived from an EMBL/GenBank/DDBJ whole genome shotgun (WGS) entry which is preliminary data.</text>
</comment>
<dbReference type="Proteomes" id="UP001215598">
    <property type="component" value="Unassembled WGS sequence"/>
</dbReference>
<sequence>MPSETAVQHHEYYFTGKKKYLQLTPQSGFQGLALPGEAVAPKIKSRCTGIASPLSLSFGITLLLGIFNHSPDLLPFLRLILSLQDLDIAYCDCVTNALFSAFTYVRGSSAPLALPKHETLKIQESPIIST</sequence>
<dbReference type="AlphaFoldDB" id="A0AAD7JGA6"/>
<proteinExistence type="predicted"/>
<evidence type="ECO:0000313" key="1">
    <source>
        <dbReference type="EMBL" id="KAJ7764254.1"/>
    </source>
</evidence>
<dbReference type="EMBL" id="JARKIB010000028">
    <property type="protein sequence ID" value="KAJ7764254.1"/>
    <property type="molecule type" value="Genomic_DNA"/>
</dbReference>
<reference evidence="1" key="1">
    <citation type="submission" date="2023-03" db="EMBL/GenBank/DDBJ databases">
        <title>Massive genome expansion in bonnet fungi (Mycena s.s.) driven by repeated elements and novel gene families across ecological guilds.</title>
        <authorList>
            <consortium name="Lawrence Berkeley National Laboratory"/>
            <person name="Harder C.B."/>
            <person name="Miyauchi S."/>
            <person name="Viragh M."/>
            <person name="Kuo A."/>
            <person name="Thoen E."/>
            <person name="Andreopoulos B."/>
            <person name="Lu D."/>
            <person name="Skrede I."/>
            <person name="Drula E."/>
            <person name="Henrissat B."/>
            <person name="Morin E."/>
            <person name="Kohler A."/>
            <person name="Barry K."/>
            <person name="LaButti K."/>
            <person name="Morin E."/>
            <person name="Salamov A."/>
            <person name="Lipzen A."/>
            <person name="Mereny Z."/>
            <person name="Hegedus B."/>
            <person name="Baldrian P."/>
            <person name="Stursova M."/>
            <person name="Weitz H."/>
            <person name="Taylor A."/>
            <person name="Grigoriev I.V."/>
            <person name="Nagy L.G."/>
            <person name="Martin F."/>
            <person name="Kauserud H."/>
        </authorList>
    </citation>
    <scope>NUCLEOTIDE SEQUENCE</scope>
    <source>
        <strain evidence="1">CBHHK182m</strain>
    </source>
</reference>
<gene>
    <name evidence="1" type="ORF">B0H16DRAFT_1454796</name>
</gene>
<protein>
    <submittedName>
        <fullName evidence="1">Uncharacterized protein</fullName>
    </submittedName>
</protein>
<organism evidence="1 2">
    <name type="scientific">Mycena metata</name>
    <dbReference type="NCBI Taxonomy" id="1033252"/>
    <lineage>
        <taxon>Eukaryota</taxon>
        <taxon>Fungi</taxon>
        <taxon>Dikarya</taxon>
        <taxon>Basidiomycota</taxon>
        <taxon>Agaricomycotina</taxon>
        <taxon>Agaricomycetes</taxon>
        <taxon>Agaricomycetidae</taxon>
        <taxon>Agaricales</taxon>
        <taxon>Marasmiineae</taxon>
        <taxon>Mycenaceae</taxon>
        <taxon>Mycena</taxon>
    </lineage>
</organism>
<accession>A0AAD7JGA6</accession>